<proteinExistence type="predicted"/>
<evidence type="ECO:0000256" key="1">
    <source>
        <dbReference type="SAM" id="MobiDB-lite"/>
    </source>
</evidence>
<dbReference type="RefSeq" id="WP_310902378.1">
    <property type="nucleotide sequence ID" value="NZ_JAMQOS010000010.1"/>
</dbReference>
<name>A0ABU2FVB8_9EURY</name>
<organism evidence="2 3">
    <name type="scientific">Haloarcula onubensis</name>
    <dbReference type="NCBI Taxonomy" id="2950539"/>
    <lineage>
        <taxon>Archaea</taxon>
        <taxon>Methanobacteriati</taxon>
        <taxon>Methanobacteriota</taxon>
        <taxon>Stenosarchaea group</taxon>
        <taxon>Halobacteria</taxon>
        <taxon>Halobacteriales</taxon>
        <taxon>Haloarculaceae</taxon>
        <taxon>Haloarcula</taxon>
    </lineage>
</organism>
<protein>
    <recommendedName>
        <fullName evidence="4">C2H2-type domain-containing protein</fullName>
    </recommendedName>
</protein>
<evidence type="ECO:0000313" key="3">
    <source>
        <dbReference type="Proteomes" id="UP001268864"/>
    </source>
</evidence>
<feature type="region of interest" description="Disordered" evidence="1">
    <location>
        <begin position="77"/>
        <end position="102"/>
    </location>
</feature>
<accession>A0ABU2FVB8</accession>
<gene>
    <name evidence="2" type="ORF">NDI86_21660</name>
</gene>
<dbReference type="Proteomes" id="UP001268864">
    <property type="component" value="Unassembled WGS sequence"/>
</dbReference>
<reference evidence="2 3" key="1">
    <citation type="submission" date="2022-06" db="EMBL/GenBank/DDBJ databases">
        <title>Halomicroarcula sp. a new haloarchaeum isolate from saline soil.</title>
        <authorList>
            <person name="Strakova D."/>
            <person name="Galisteo C."/>
            <person name="Sanchez-Porro C."/>
            <person name="Ventosa A."/>
        </authorList>
    </citation>
    <scope>NUCLEOTIDE SEQUENCE [LARGE SCALE GENOMIC DNA]</scope>
    <source>
        <strain evidence="2 3">S3CR25-11</strain>
    </source>
</reference>
<sequence>MTDGEKIGVGKVYESNGSKYIYLKRAAVEAIEAEPGEEVDVIAADGHLKVVPQHGEVSVTVPCMYCELPIQREEIAQHHADKHPGKRYDPAWYVDDQEVADA</sequence>
<comment type="caution">
    <text evidence="2">The sequence shown here is derived from an EMBL/GenBank/DDBJ whole genome shotgun (WGS) entry which is preliminary data.</text>
</comment>
<dbReference type="EMBL" id="JAMQOS010000010">
    <property type="protein sequence ID" value="MDS0284712.1"/>
    <property type="molecule type" value="Genomic_DNA"/>
</dbReference>
<evidence type="ECO:0008006" key="4">
    <source>
        <dbReference type="Google" id="ProtNLM"/>
    </source>
</evidence>
<keyword evidence="3" id="KW-1185">Reference proteome</keyword>
<feature type="compositionally biased region" description="Basic and acidic residues" evidence="1">
    <location>
        <begin position="77"/>
        <end position="89"/>
    </location>
</feature>
<evidence type="ECO:0000313" key="2">
    <source>
        <dbReference type="EMBL" id="MDS0284712.1"/>
    </source>
</evidence>